<dbReference type="EMBL" id="JANBVO010000008">
    <property type="protein sequence ID" value="KAJ9150417.1"/>
    <property type="molecule type" value="Genomic_DNA"/>
</dbReference>
<sequence>MGSDSGRPAKKRRTTADGEAAPGTSTQAIQNPTAPAAANTADLDTPQQPAHDTATATVPTTDLDTPQQPTGGTTTAAPGNPAPPRNIMLYVPVKGDFHFKGFDVSLLPKMNSPQGHLLINTCYFPLGFYHYRPTRAAIRTIQVVAIHLRQHVSLDAAQRLKSMKDQIILETMTKALESGHTFTRYEASKRHLWNVVQAARSLPVTTANAELDCVGFLSCLMSLEDMSQESEDMITSDRIQLQVLNPPQDLHPGVPRDPVLARAILRTLCHSTARYMEMSHTHELAIVKTVKAFVDAHVAAELLRLMTI</sequence>
<organism evidence="2 3">
    <name type="scientific">Pleurostoma richardsiae</name>
    <dbReference type="NCBI Taxonomy" id="41990"/>
    <lineage>
        <taxon>Eukaryota</taxon>
        <taxon>Fungi</taxon>
        <taxon>Dikarya</taxon>
        <taxon>Ascomycota</taxon>
        <taxon>Pezizomycotina</taxon>
        <taxon>Sordariomycetes</taxon>
        <taxon>Sordariomycetidae</taxon>
        <taxon>Calosphaeriales</taxon>
        <taxon>Pleurostomataceae</taxon>
        <taxon>Pleurostoma</taxon>
    </lineage>
</organism>
<feature type="region of interest" description="Disordered" evidence="1">
    <location>
        <begin position="1"/>
        <end position="83"/>
    </location>
</feature>
<dbReference type="AlphaFoldDB" id="A0AA38RKK9"/>
<dbReference type="Proteomes" id="UP001174694">
    <property type="component" value="Unassembled WGS sequence"/>
</dbReference>
<reference evidence="2" key="1">
    <citation type="submission" date="2022-07" db="EMBL/GenBank/DDBJ databases">
        <title>Fungi with potential for degradation of polypropylene.</title>
        <authorList>
            <person name="Gostincar C."/>
        </authorList>
    </citation>
    <scope>NUCLEOTIDE SEQUENCE</scope>
    <source>
        <strain evidence="2">EXF-13308</strain>
    </source>
</reference>
<evidence type="ECO:0000256" key="1">
    <source>
        <dbReference type="SAM" id="MobiDB-lite"/>
    </source>
</evidence>
<protein>
    <submittedName>
        <fullName evidence="2">Uncharacterized protein</fullName>
    </submittedName>
</protein>
<comment type="caution">
    <text evidence="2">The sequence shown here is derived from an EMBL/GenBank/DDBJ whole genome shotgun (WGS) entry which is preliminary data.</text>
</comment>
<accession>A0AA38RKK9</accession>
<feature type="compositionally biased region" description="Polar residues" evidence="1">
    <location>
        <begin position="45"/>
        <end position="56"/>
    </location>
</feature>
<feature type="compositionally biased region" description="Low complexity" evidence="1">
    <location>
        <begin position="31"/>
        <end position="41"/>
    </location>
</feature>
<feature type="compositionally biased region" description="Low complexity" evidence="1">
    <location>
        <begin position="57"/>
        <end position="79"/>
    </location>
</feature>
<gene>
    <name evidence="2" type="ORF">NKR23_g3681</name>
</gene>
<evidence type="ECO:0000313" key="2">
    <source>
        <dbReference type="EMBL" id="KAJ9150417.1"/>
    </source>
</evidence>
<keyword evidence="3" id="KW-1185">Reference proteome</keyword>
<name>A0AA38RKK9_9PEZI</name>
<proteinExistence type="predicted"/>
<evidence type="ECO:0000313" key="3">
    <source>
        <dbReference type="Proteomes" id="UP001174694"/>
    </source>
</evidence>